<feature type="region of interest" description="Disordered" evidence="1">
    <location>
        <begin position="258"/>
        <end position="277"/>
    </location>
</feature>
<accession>A0A6H5GCQ9</accession>
<feature type="compositionally biased region" description="Gly residues" evidence="1">
    <location>
        <begin position="332"/>
        <end position="343"/>
    </location>
</feature>
<name>A0A6H5GCQ9_9HEMI</name>
<feature type="non-terminal residue" evidence="2">
    <location>
        <position position="419"/>
    </location>
</feature>
<sequence>MECSDLESVGTYDPNIEWDANMYPNETEHSSIIDDAETLQRQSFTPSNFAPEVANLAGIQNDLDEKLRLNRIRLQQLEEIDRNETARLVTLQRKIEYIRRDLERMPEEEKLEADRATAVESTGWRKPRQYEFVTRRDWLNGADGRWLNGEGRSARLLDEPESSASRYYADERLPYDGYYNRRSGHGPQKQRIIYYATLPEIVRRPGEWTPPRPIYGGYPNNNPRDNEVAPPPRPPPIDDHFYTNDGGTRVSSSIIGFSDKHDVKPYPPSAPIDDLSTPKFTIIDAEPPYSYRGPPPPDRYDLRYDNRYDQDKYDFDRFDQRYNSHRNYGSPYNGGGDRPFYGGGDRRAGPPRAPEVPLPPLPLTIVRKPLDVRPLDPSEGSRRFTTQGPPVSSPTSTAAPTSTTSTTTGTILASFERSY</sequence>
<proteinExistence type="predicted"/>
<reference evidence="2 3" key="1">
    <citation type="submission" date="2020-02" db="EMBL/GenBank/DDBJ databases">
        <authorList>
            <person name="Ferguson B K."/>
        </authorList>
    </citation>
    <scope>NUCLEOTIDE SEQUENCE [LARGE SCALE GENOMIC DNA]</scope>
</reference>
<feature type="compositionally biased region" description="Low complexity" evidence="1">
    <location>
        <begin position="393"/>
        <end position="408"/>
    </location>
</feature>
<dbReference type="Proteomes" id="UP000479000">
    <property type="component" value="Unassembled WGS sequence"/>
</dbReference>
<organism evidence="2 3">
    <name type="scientific">Nesidiocoris tenuis</name>
    <dbReference type="NCBI Taxonomy" id="355587"/>
    <lineage>
        <taxon>Eukaryota</taxon>
        <taxon>Metazoa</taxon>
        <taxon>Ecdysozoa</taxon>
        <taxon>Arthropoda</taxon>
        <taxon>Hexapoda</taxon>
        <taxon>Insecta</taxon>
        <taxon>Pterygota</taxon>
        <taxon>Neoptera</taxon>
        <taxon>Paraneoptera</taxon>
        <taxon>Hemiptera</taxon>
        <taxon>Heteroptera</taxon>
        <taxon>Panheteroptera</taxon>
        <taxon>Cimicomorpha</taxon>
        <taxon>Miridae</taxon>
        <taxon>Dicyphina</taxon>
        <taxon>Nesidiocoris</taxon>
    </lineage>
</organism>
<dbReference type="EMBL" id="CADCXU010009721">
    <property type="protein sequence ID" value="CAB0000632.1"/>
    <property type="molecule type" value="Genomic_DNA"/>
</dbReference>
<evidence type="ECO:0000313" key="2">
    <source>
        <dbReference type="EMBL" id="CAB0000632.1"/>
    </source>
</evidence>
<dbReference type="OrthoDB" id="6627847at2759"/>
<protein>
    <submittedName>
        <fullName evidence="2">Uncharacterized protein</fullName>
    </submittedName>
</protein>
<gene>
    <name evidence="2" type="ORF">NTEN_LOCUS6419</name>
</gene>
<evidence type="ECO:0000313" key="3">
    <source>
        <dbReference type="Proteomes" id="UP000479000"/>
    </source>
</evidence>
<feature type="region of interest" description="Disordered" evidence="1">
    <location>
        <begin position="210"/>
        <end position="234"/>
    </location>
</feature>
<dbReference type="AlphaFoldDB" id="A0A6H5GCQ9"/>
<feature type="region of interest" description="Disordered" evidence="1">
    <location>
        <begin position="324"/>
        <end position="419"/>
    </location>
</feature>
<keyword evidence="3" id="KW-1185">Reference proteome</keyword>
<feature type="compositionally biased region" description="Basic and acidic residues" evidence="1">
    <location>
        <begin position="368"/>
        <end position="382"/>
    </location>
</feature>
<feature type="compositionally biased region" description="Pro residues" evidence="1">
    <location>
        <begin position="351"/>
        <end position="362"/>
    </location>
</feature>
<evidence type="ECO:0000256" key="1">
    <source>
        <dbReference type="SAM" id="MobiDB-lite"/>
    </source>
</evidence>